<dbReference type="AlphaFoldDB" id="A0A8B6GBA4"/>
<gene>
    <name evidence="3" type="ORF">MGAL_10B048131</name>
</gene>
<dbReference type="OrthoDB" id="6122801at2759"/>
<evidence type="ECO:0000256" key="1">
    <source>
        <dbReference type="SAM" id="MobiDB-lite"/>
    </source>
</evidence>
<sequence length="401" mass="45074">MDKYLIKKRKTVTAESTDNMDPVISKTHEEASCSDSQDSETNPNTKTQTQTQSLDPVGFIGKSLNDTLKSTILGSKWTPEKGKFSFPLTHGRRYNVAWEDKFNWLRYSPSTDSAFCAPCIAFGEYAKREDGNFDFFVHWKAEDKPVLKQHLATAAYNAKYLSPDIQNEIIAIAGDEVLEVILSRARCAKWFSIMADECTDVANLEQMAVCIRFVDVKSIVNEDFIGFVPLDKVDAASISTALLKIMEDCKLDLRNLRGQGYDGASVMSGLKSGVSARIKELQPRAEYHHCRAHALNLVISSSCRSVDMIRTVFDDVNQLTWFLGGSPKRTAILKRHLPDAKQVDYLVGDTDDEKVESNINIANAFSKSLLPNCVKQDGLLELTHCPLFWLNTRQFLHLLKM</sequence>
<evidence type="ECO:0000259" key="2">
    <source>
        <dbReference type="Pfam" id="PF14291"/>
    </source>
</evidence>
<organism evidence="3 4">
    <name type="scientific">Mytilus galloprovincialis</name>
    <name type="common">Mediterranean mussel</name>
    <dbReference type="NCBI Taxonomy" id="29158"/>
    <lineage>
        <taxon>Eukaryota</taxon>
        <taxon>Metazoa</taxon>
        <taxon>Spiralia</taxon>
        <taxon>Lophotrochozoa</taxon>
        <taxon>Mollusca</taxon>
        <taxon>Bivalvia</taxon>
        <taxon>Autobranchia</taxon>
        <taxon>Pteriomorphia</taxon>
        <taxon>Mytilida</taxon>
        <taxon>Mytiloidea</taxon>
        <taxon>Mytilidae</taxon>
        <taxon>Mytilinae</taxon>
        <taxon>Mytilus</taxon>
    </lineage>
</organism>
<evidence type="ECO:0000313" key="3">
    <source>
        <dbReference type="EMBL" id="VDI61681.1"/>
    </source>
</evidence>
<protein>
    <recommendedName>
        <fullName evidence="2">DUF4371 domain-containing protein</fullName>
    </recommendedName>
</protein>
<feature type="compositionally biased region" description="Polar residues" evidence="1">
    <location>
        <begin position="33"/>
        <end position="46"/>
    </location>
</feature>
<dbReference type="PANTHER" id="PTHR45749:SF21">
    <property type="entry name" value="DUF4371 DOMAIN-CONTAINING PROTEIN"/>
    <property type="match status" value="1"/>
</dbReference>
<dbReference type="EMBL" id="UYJE01008164">
    <property type="protein sequence ID" value="VDI61681.1"/>
    <property type="molecule type" value="Genomic_DNA"/>
</dbReference>
<name>A0A8B6GBA4_MYTGA</name>
<dbReference type="Proteomes" id="UP000596742">
    <property type="component" value="Unassembled WGS sequence"/>
</dbReference>
<dbReference type="InterPro" id="IPR012337">
    <property type="entry name" value="RNaseH-like_sf"/>
</dbReference>
<dbReference type="SUPFAM" id="SSF53098">
    <property type="entry name" value="Ribonuclease H-like"/>
    <property type="match status" value="1"/>
</dbReference>
<accession>A0A8B6GBA4</accession>
<evidence type="ECO:0000313" key="4">
    <source>
        <dbReference type="Proteomes" id="UP000596742"/>
    </source>
</evidence>
<reference evidence="3" key="1">
    <citation type="submission" date="2018-11" db="EMBL/GenBank/DDBJ databases">
        <authorList>
            <person name="Alioto T."/>
            <person name="Alioto T."/>
        </authorList>
    </citation>
    <scope>NUCLEOTIDE SEQUENCE</scope>
</reference>
<dbReference type="PANTHER" id="PTHR45749">
    <property type="match status" value="1"/>
</dbReference>
<feature type="domain" description="DUF4371" evidence="2">
    <location>
        <begin position="129"/>
        <end position="269"/>
    </location>
</feature>
<feature type="region of interest" description="Disordered" evidence="1">
    <location>
        <begin position="12"/>
        <end position="52"/>
    </location>
</feature>
<dbReference type="Pfam" id="PF14291">
    <property type="entry name" value="DUF4371"/>
    <property type="match status" value="1"/>
</dbReference>
<proteinExistence type="predicted"/>
<dbReference type="InterPro" id="IPR025398">
    <property type="entry name" value="DUF4371"/>
</dbReference>
<comment type="caution">
    <text evidence="3">The sequence shown here is derived from an EMBL/GenBank/DDBJ whole genome shotgun (WGS) entry which is preliminary data.</text>
</comment>
<keyword evidence="4" id="KW-1185">Reference proteome</keyword>